<dbReference type="EMBL" id="BSXW01000515">
    <property type="protein sequence ID" value="GMF24435.1"/>
    <property type="molecule type" value="Genomic_DNA"/>
</dbReference>
<organism evidence="2 3">
    <name type="scientific">Phytophthora lilii</name>
    <dbReference type="NCBI Taxonomy" id="2077276"/>
    <lineage>
        <taxon>Eukaryota</taxon>
        <taxon>Sar</taxon>
        <taxon>Stramenopiles</taxon>
        <taxon>Oomycota</taxon>
        <taxon>Peronosporomycetes</taxon>
        <taxon>Peronosporales</taxon>
        <taxon>Peronosporaceae</taxon>
        <taxon>Phytophthora</taxon>
    </lineage>
</organism>
<comment type="caution">
    <text evidence="2">The sequence shown here is derived from an EMBL/GenBank/DDBJ whole genome shotgun (WGS) entry which is preliminary data.</text>
</comment>
<protein>
    <submittedName>
        <fullName evidence="2">Unnamed protein product</fullName>
    </submittedName>
</protein>
<keyword evidence="3" id="KW-1185">Reference proteome</keyword>
<sequence length="220" mass="23894">MLGACEALDHPQLGWRLRSSAWFEHIVKHASVQKKLAQEELQSLIAPWTSAPAASTIDRSSRSPGQHLLMQADPSRSASSPAWSGIHLQHGQVRSIIAGTNLTMLEMKLIVTGLLASGGVDPETVTTDLSLTLRTDVERRELAVNSVPVARSIYVFGVNCCPHLSVRAMAYAARPCMDEASIGDYSVLHSLLWTTLRVVAELSSTEGYTVIAQARTQHQA</sequence>
<evidence type="ECO:0000313" key="2">
    <source>
        <dbReference type="EMBL" id="GMF24435.1"/>
    </source>
</evidence>
<gene>
    <name evidence="2" type="ORF">Plil01_001001200</name>
</gene>
<name>A0A9W6WZR4_9STRA</name>
<proteinExistence type="predicted"/>
<evidence type="ECO:0000256" key="1">
    <source>
        <dbReference type="SAM" id="MobiDB-lite"/>
    </source>
</evidence>
<evidence type="ECO:0000313" key="3">
    <source>
        <dbReference type="Proteomes" id="UP001165083"/>
    </source>
</evidence>
<dbReference type="Proteomes" id="UP001165083">
    <property type="component" value="Unassembled WGS sequence"/>
</dbReference>
<dbReference type="AlphaFoldDB" id="A0A9W6WZR4"/>
<feature type="region of interest" description="Disordered" evidence="1">
    <location>
        <begin position="55"/>
        <end position="76"/>
    </location>
</feature>
<accession>A0A9W6WZR4</accession>
<reference evidence="2" key="1">
    <citation type="submission" date="2023-04" db="EMBL/GenBank/DDBJ databases">
        <title>Phytophthora lilii NBRC 32176.</title>
        <authorList>
            <person name="Ichikawa N."/>
            <person name="Sato H."/>
            <person name="Tonouchi N."/>
        </authorList>
    </citation>
    <scope>NUCLEOTIDE SEQUENCE</scope>
    <source>
        <strain evidence="2">NBRC 32176</strain>
    </source>
</reference>